<evidence type="ECO:0000256" key="1">
    <source>
        <dbReference type="SAM" id="Coils"/>
    </source>
</evidence>
<dbReference type="Gene3D" id="3.30.710.10">
    <property type="entry name" value="Potassium Channel Kv1.1, Chain A"/>
    <property type="match status" value="1"/>
</dbReference>
<dbReference type="InterPro" id="IPR000210">
    <property type="entry name" value="BTB/POZ_dom"/>
</dbReference>
<dbReference type="SUPFAM" id="SSF54695">
    <property type="entry name" value="POZ domain"/>
    <property type="match status" value="1"/>
</dbReference>
<organism evidence="3 4">
    <name type="scientific">Panagrolaimus davidi</name>
    <dbReference type="NCBI Taxonomy" id="227884"/>
    <lineage>
        <taxon>Eukaryota</taxon>
        <taxon>Metazoa</taxon>
        <taxon>Ecdysozoa</taxon>
        <taxon>Nematoda</taxon>
        <taxon>Chromadorea</taxon>
        <taxon>Rhabditida</taxon>
        <taxon>Tylenchina</taxon>
        <taxon>Panagrolaimomorpha</taxon>
        <taxon>Panagrolaimoidea</taxon>
        <taxon>Panagrolaimidae</taxon>
        <taxon>Panagrolaimus</taxon>
    </lineage>
</organism>
<evidence type="ECO:0000259" key="2">
    <source>
        <dbReference type="PROSITE" id="PS50097"/>
    </source>
</evidence>
<feature type="domain" description="BTB" evidence="2">
    <location>
        <begin position="372"/>
        <end position="431"/>
    </location>
</feature>
<evidence type="ECO:0000313" key="4">
    <source>
        <dbReference type="WBParaSite" id="PDA_v2.g13249.t1"/>
    </source>
</evidence>
<keyword evidence="3" id="KW-1185">Reference proteome</keyword>
<dbReference type="Pfam" id="PF00651">
    <property type="entry name" value="BTB"/>
    <property type="match status" value="1"/>
</dbReference>
<dbReference type="PROSITE" id="PS50097">
    <property type="entry name" value="BTB"/>
    <property type="match status" value="1"/>
</dbReference>
<dbReference type="CDD" id="cd18186">
    <property type="entry name" value="BTB_POZ_ZBTB_KLHL-like"/>
    <property type="match status" value="1"/>
</dbReference>
<keyword evidence="1" id="KW-0175">Coiled coil</keyword>
<feature type="coiled-coil region" evidence="1">
    <location>
        <begin position="329"/>
        <end position="356"/>
    </location>
</feature>
<dbReference type="AlphaFoldDB" id="A0A914PCV6"/>
<proteinExistence type="predicted"/>
<accession>A0A914PCV6</accession>
<protein>
    <submittedName>
        <fullName evidence="4">BTB domain-containing protein</fullName>
    </submittedName>
</protein>
<dbReference type="Proteomes" id="UP000887578">
    <property type="component" value="Unplaced"/>
</dbReference>
<sequence length="459" mass="53111">MSFCLYQRLNIKKNGTIFVELKDGIGFNLSWNYPLLLTKSKKRTPLTFELFEISEKIVFENVHLEYDKLMKSTANGNSVTFDILRHKPKFVELTVFWNYKGTNVSSISLNPRKFFQRILIQKCGSLMIRLKGGNGFEFKWEKSTKCFTDEKRQKFATYYFSVSFINDGIDLEKVIMKHPHGSCDMYPYKNVTLHLLETEPKWIELDILFSTEIGNKIPISEQWRKQQMAFFLQQQGFAAKSKKSTEPNLSPFDEALKEHGGSQVSLEALRKMKNRDNNFVDGQQLFGTNSSTYEDASLTKNEEKSSGTSKIELSFQTNAIKNDNNIKANIIHEKSIETMEKDLKAAEKESNINETENTNFCPFKLLKSKKYFDVIFCTNDSKKVFGHRCILFTFSDIFEAFFNSSDNSNIPIEIEVDFPESLVSRAIEFCYGKFDIIQGFEEELIKFAEKYSIKGLKLA</sequence>
<reference evidence="4" key="1">
    <citation type="submission" date="2022-11" db="UniProtKB">
        <authorList>
            <consortium name="WormBaseParasite"/>
        </authorList>
    </citation>
    <scope>IDENTIFICATION</scope>
</reference>
<name>A0A914PCV6_9BILA</name>
<dbReference type="WBParaSite" id="PDA_v2.g13249.t1">
    <property type="protein sequence ID" value="PDA_v2.g13249.t1"/>
    <property type="gene ID" value="PDA_v2.g13249"/>
</dbReference>
<evidence type="ECO:0000313" key="3">
    <source>
        <dbReference type="Proteomes" id="UP000887578"/>
    </source>
</evidence>
<dbReference type="InterPro" id="IPR011333">
    <property type="entry name" value="SKP1/BTB/POZ_sf"/>
</dbReference>